<name>A0A1A7YCR4_9TELE</name>
<feature type="transmembrane region" description="Helical" evidence="1">
    <location>
        <begin position="6"/>
        <end position="25"/>
    </location>
</feature>
<dbReference type="AlphaFoldDB" id="A0A1A7YCR4"/>
<organism evidence="2">
    <name type="scientific">Iconisemion striatum</name>
    <dbReference type="NCBI Taxonomy" id="60296"/>
    <lineage>
        <taxon>Eukaryota</taxon>
        <taxon>Metazoa</taxon>
        <taxon>Chordata</taxon>
        <taxon>Craniata</taxon>
        <taxon>Vertebrata</taxon>
        <taxon>Euteleostomi</taxon>
        <taxon>Actinopterygii</taxon>
        <taxon>Neopterygii</taxon>
        <taxon>Teleostei</taxon>
        <taxon>Neoteleostei</taxon>
        <taxon>Acanthomorphata</taxon>
        <taxon>Ovalentaria</taxon>
        <taxon>Atherinomorphae</taxon>
        <taxon>Cyprinodontiformes</taxon>
        <taxon>Nothobranchiidae</taxon>
        <taxon>Iconisemion</taxon>
    </lineage>
</organism>
<evidence type="ECO:0000256" key="1">
    <source>
        <dbReference type="SAM" id="Phobius"/>
    </source>
</evidence>
<reference evidence="2" key="1">
    <citation type="submission" date="2016-05" db="EMBL/GenBank/DDBJ databases">
        <authorList>
            <person name="Lavstsen T."/>
            <person name="Jespersen J.S."/>
        </authorList>
    </citation>
    <scope>NUCLEOTIDE SEQUENCE</scope>
    <source>
        <tissue evidence="2">Brain</tissue>
    </source>
</reference>
<reference evidence="2" key="2">
    <citation type="submission" date="2016-06" db="EMBL/GenBank/DDBJ databases">
        <title>The genome of a short-lived fish provides insights into sex chromosome evolution and the genetic control of aging.</title>
        <authorList>
            <person name="Reichwald K."/>
            <person name="Felder M."/>
            <person name="Petzold A."/>
            <person name="Koch P."/>
            <person name="Groth M."/>
            <person name="Platzer M."/>
        </authorList>
    </citation>
    <scope>NUCLEOTIDE SEQUENCE</scope>
    <source>
        <tissue evidence="2">Brain</tissue>
    </source>
</reference>
<sequence>ILSMCEYATMLTCIVFTSYFLYFNIVKKTRKRKMVTFLF</sequence>
<proteinExistence type="predicted"/>
<protein>
    <submittedName>
        <fullName evidence="2">Uncharacterized protein</fullName>
    </submittedName>
</protein>
<keyword evidence="1" id="KW-0812">Transmembrane</keyword>
<evidence type="ECO:0000313" key="2">
    <source>
        <dbReference type="EMBL" id="SBP28053.1"/>
    </source>
</evidence>
<feature type="non-terminal residue" evidence="2">
    <location>
        <position position="39"/>
    </location>
</feature>
<dbReference type="EMBL" id="HADX01005821">
    <property type="protein sequence ID" value="SBP28053.1"/>
    <property type="molecule type" value="Transcribed_RNA"/>
</dbReference>
<feature type="non-terminal residue" evidence="2">
    <location>
        <position position="1"/>
    </location>
</feature>
<keyword evidence="1" id="KW-0472">Membrane</keyword>
<accession>A0A1A7YCR4</accession>
<gene>
    <name evidence="2" type="primary">Nfu_g_1_021968</name>
</gene>
<keyword evidence="1" id="KW-1133">Transmembrane helix</keyword>